<organism evidence="1 2">
    <name type="scientific">Lasiodiplodia mahajangana</name>
    <dbReference type="NCBI Taxonomy" id="1108764"/>
    <lineage>
        <taxon>Eukaryota</taxon>
        <taxon>Fungi</taxon>
        <taxon>Dikarya</taxon>
        <taxon>Ascomycota</taxon>
        <taxon>Pezizomycotina</taxon>
        <taxon>Dothideomycetes</taxon>
        <taxon>Dothideomycetes incertae sedis</taxon>
        <taxon>Botryosphaeriales</taxon>
        <taxon>Botryosphaeriaceae</taxon>
        <taxon>Lasiodiplodia</taxon>
    </lineage>
</organism>
<comment type="caution">
    <text evidence="1">The sequence shown here is derived from an EMBL/GenBank/DDBJ whole genome shotgun (WGS) entry which is preliminary data.</text>
</comment>
<dbReference type="Proteomes" id="UP001153332">
    <property type="component" value="Unassembled WGS sequence"/>
</dbReference>
<evidence type="ECO:0000313" key="2">
    <source>
        <dbReference type="Proteomes" id="UP001153332"/>
    </source>
</evidence>
<proteinExistence type="predicted"/>
<protein>
    <submittedName>
        <fullName evidence="1">Uncharacterized protein</fullName>
    </submittedName>
</protein>
<reference evidence="1" key="1">
    <citation type="submission" date="2022-12" db="EMBL/GenBank/DDBJ databases">
        <title>Genome Sequence of Lasiodiplodia mahajangana.</title>
        <authorList>
            <person name="Buettner E."/>
        </authorList>
    </citation>
    <scope>NUCLEOTIDE SEQUENCE</scope>
    <source>
        <strain evidence="1">VT137</strain>
    </source>
</reference>
<evidence type="ECO:0000313" key="1">
    <source>
        <dbReference type="EMBL" id="KAJ8128827.1"/>
    </source>
</evidence>
<dbReference type="EMBL" id="JAPUUL010000948">
    <property type="protein sequence ID" value="KAJ8128827.1"/>
    <property type="molecule type" value="Genomic_DNA"/>
</dbReference>
<sequence>MSQQRTPAAQQAMLKLRAALDFLAELRSGERSHLAPNYYTASSVHKFAQSRDNGRSNKKSKSQITDIGLISGSVTTTVGAYLKETDTKVMDMKAGEQPSQHTPANMEHILTKSGAWAGGLGDNETNVQLDIELPKEGSHTLEIVGNPAHQSLG</sequence>
<keyword evidence="2" id="KW-1185">Reference proteome</keyword>
<gene>
    <name evidence="1" type="ORF">O1611_g4804</name>
</gene>
<accession>A0ACC2JMT1</accession>
<name>A0ACC2JMT1_9PEZI</name>